<name>A0ABC8TVV5_9AQUA</name>
<dbReference type="Proteomes" id="UP001642360">
    <property type="component" value="Unassembled WGS sequence"/>
</dbReference>
<sequence>MSKNKISKGKNSTNTTRIHLINRGIIHMVHRDHSSFTLEIYPLPDLPKTISSSMLHSSKWEKGGKKIIMTNLLLHTSPKSCIYLHEIDLVFPSSDRFGFSKQ</sequence>
<gene>
    <name evidence="1" type="ORF">ILEXP_LOCUS43365</name>
</gene>
<protein>
    <submittedName>
        <fullName evidence="1">Uncharacterized protein</fullName>
    </submittedName>
</protein>
<dbReference type="EMBL" id="CAUOFW020006172">
    <property type="protein sequence ID" value="CAK9173628.1"/>
    <property type="molecule type" value="Genomic_DNA"/>
</dbReference>
<proteinExistence type="predicted"/>
<keyword evidence="2" id="KW-1185">Reference proteome</keyword>
<evidence type="ECO:0000313" key="2">
    <source>
        <dbReference type="Proteomes" id="UP001642360"/>
    </source>
</evidence>
<evidence type="ECO:0000313" key="1">
    <source>
        <dbReference type="EMBL" id="CAK9173628.1"/>
    </source>
</evidence>
<accession>A0ABC8TVV5</accession>
<comment type="caution">
    <text evidence="1">The sequence shown here is derived from an EMBL/GenBank/DDBJ whole genome shotgun (WGS) entry which is preliminary data.</text>
</comment>
<dbReference type="AlphaFoldDB" id="A0ABC8TVV5"/>
<organism evidence="1 2">
    <name type="scientific">Ilex paraguariensis</name>
    <name type="common">yerba mate</name>
    <dbReference type="NCBI Taxonomy" id="185542"/>
    <lineage>
        <taxon>Eukaryota</taxon>
        <taxon>Viridiplantae</taxon>
        <taxon>Streptophyta</taxon>
        <taxon>Embryophyta</taxon>
        <taxon>Tracheophyta</taxon>
        <taxon>Spermatophyta</taxon>
        <taxon>Magnoliopsida</taxon>
        <taxon>eudicotyledons</taxon>
        <taxon>Gunneridae</taxon>
        <taxon>Pentapetalae</taxon>
        <taxon>asterids</taxon>
        <taxon>campanulids</taxon>
        <taxon>Aquifoliales</taxon>
        <taxon>Aquifoliaceae</taxon>
        <taxon>Ilex</taxon>
    </lineage>
</organism>
<reference evidence="1 2" key="1">
    <citation type="submission" date="2024-02" db="EMBL/GenBank/DDBJ databases">
        <authorList>
            <person name="Vignale AGUSTIN F."/>
            <person name="Sosa J E."/>
            <person name="Modenutti C."/>
        </authorList>
    </citation>
    <scope>NUCLEOTIDE SEQUENCE [LARGE SCALE GENOMIC DNA]</scope>
</reference>